<dbReference type="Proteomes" id="UP000283087">
    <property type="component" value="Unassembled WGS sequence"/>
</dbReference>
<evidence type="ECO:0000256" key="4">
    <source>
        <dbReference type="ARBA" id="ARBA00022692"/>
    </source>
</evidence>
<dbReference type="InterPro" id="IPR001123">
    <property type="entry name" value="LeuE-type"/>
</dbReference>
<evidence type="ECO:0000256" key="6">
    <source>
        <dbReference type="ARBA" id="ARBA00023136"/>
    </source>
</evidence>
<feature type="transmembrane region" description="Helical" evidence="7">
    <location>
        <begin position="41"/>
        <end position="65"/>
    </location>
</feature>
<accession>A0A430KS42</accession>
<reference evidence="8 9" key="1">
    <citation type="submission" date="2018-11" db="EMBL/GenBank/DDBJ databases">
        <title>The draft genome sequence of Amphritea opalescens ANRC-JH13T.</title>
        <authorList>
            <person name="Fang Z."/>
            <person name="Zhang Y."/>
            <person name="Han X."/>
        </authorList>
    </citation>
    <scope>NUCLEOTIDE SEQUENCE [LARGE SCALE GENOMIC DNA]</scope>
    <source>
        <strain evidence="8 9">ANRC-JH13</strain>
    </source>
</reference>
<keyword evidence="3" id="KW-1003">Cell membrane</keyword>
<comment type="caution">
    <text evidence="8">The sequence shown here is derived from an EMBL/GenBank/DDBJ whole genome shotgun (WGS) entry which is preliminary data.</text>
</comment>
<organism evidence="8 9">
    <name type="scientific">Amphritea opalescens</name>
    <dbReference type="NCBI Taxonomy" id="2490544"/>
    <lineage>
        <taxon>Bacteria</taxon>
        <taxon>Pseudomonadati</taxon>
        <taxon>Pseudomonadota</taxon>
        <taxon>Gammaproteobacteria</taxon>
        <taxon>Oceanospirillales</taxon>
        <taxon>Oceanospirillaceae</taxon>
        <taxon>Amphritea</taxon>
    </lineage>
</organism>
<feature type="transmembrane region" description="Helical" evidence="7">
    <location>
        <begin position="6"/>
        <end position="29"/>
    </location>
</feature>
<evidence type="ECO:0000256" key="7">
    <source>
        <dbReference type="SAM" id="Phobius"/>
    </source>
</evidence>
<evidence type="ECO:0000313" key="8">
    <source>
        <dbReference type="EMBL" id="RTE66322.1"/>
    </source>
</evidence>
<name>A0A430KS42_9GAMM</name>
<evidence type="ECO:0000256" key="2">
    <source>
        <dbReference type="ARBA" id="ARBA00007928"/>
    </source>
</evidence>
<evidence type="ECO:0000256" key="3">
    <source>
        <dbReference type="ARBA" id="ARBA00022475"/>
    </source>
</evidence>
<dbReference type="GO" id="GO:0005886">
    <property type="term" value="C:plasma membrane"/>
    <property type="evidence" value="ECO:0007669"/>
    <property type="project" value="UniProtKB-SubCell"/>
</dbReference>
<sequence>MDIETWLAFVAASFVLTMTPGPSILLGVVHAMKYGARKTVVTALGDISANFLQMMLVAIGLGAVIASSESAFLVIKWFGIATLIYMGLKMIFGKPPEINKVREEEAIPMHKLFLSGFLVAAGNPKAIVFFTAFFPQFIDPSQPLFQQMAIMCPTMAILDFSWVMIYALSTKKFLGFMNTHPMVLNRVGGSALMSASVFLMFSSRSSQT</sequence>
<dbReference type="OrthoDB" id="9804822at2"/>
<dbReference type="GO" id="GO:0042970">
    <property type="term" value="F:homoserine transmembrane transporter activity"/>
    <property type="evidence" value="ECO:0007669"/>
    <property type="project" value="TreeGrafter"/>
</dbReference>
<dbReference type="AlphaFoldDB" id="A0A430KS42"/>
<feature type="transmembrane region" description="Helical" evidence="7">
    <location>
        <begin position="112"/>
        <end position="138"/>
    </location>
</feature>
<comment type="similarity">
    <text evidence="2">Belongs to the Rht family.</text>
</comment>
<keyword evidence="4 7" id="KW-0812">Transmembrane</keyword>
<dbReference type="PANTHER" id="PTHR30086:SF14">
    <property type="entry name" value="HOMOSERINE_HOMOSERINE LACTONE EFFLUX PROTEIN"/>
    <property type="match status" value="1"/>
</dbReference>
<dbReference type="RefSeq" id="WP_126157920.1">
    <property type="nucleotide sequence ID" value="NZ_RQXW01000005.1"/>
</dbReference>
<dbReference type="PANTHER" id="PTHR30086">
    <property type="entry name" value="ARGININE EXPORTER PROTEIN ARGO"/>
    <property type="match status" value="1"/>
</dbReference>
<dbReference type="PIRSF" id="PIRSF006324">
    <property type="entry name" value="LeuE"/>
    <property type="match status" value="1"/>
</dbReference>
<dbReference type="EMBL" id="RQXW01000005">
    <property type="protein sequence ID" value="RTE66322.1"/>
    <property type="molecule type" value="Genomic_DNA"/>
</dbReference>
<keyword evidence="9" id="KW-1185">Reference proteome</keyword>
<evidence type="ECO:0000256" key="5">
    <source>
        <dbReference type="ARBA" id="ARBA00022989"/>
    </source>
</evidence>
<feature type="transmembrane region" description="Helical" evidence="7">
    <location>
        <begin position="71"/>
        <end position="92"/>
    </location>
</feature>
<proteinExistence type="inferred from homology"/>
<protein>
    <submittedName>
        <fullName evidence="8">LysE family translocator</fullName>
    </submittedName>
</protein>
<feature type="transmembrane region" description="Helical" evidence="7">
    <location>
        <begin position="183"/>
        <end position="201"/>
    </location>
</feature>
<feature type="transmembrane region" description="Helical" evidence="7">
    <location>
        <begin position="144"/>
        <end position="168"/>
    </location>
</feature>
<evidence type="ECO:0000313" key="9">
    <source>
        <dbReference type="Proteomes" id="UP000283087"/>
    </source>
</evidence>
<evidence type="ECO:0000256" key="1">
    <source>
        <dbReference type="ARBA" id="ARBA00004651"/>
    </source>
</evidence>
<comment type="subcellular location">
    <subcellularLocation>
        <location evidence="1">Cell membrane</location>
        <topology evidence="1">Multi-pass membrane protein</topology>
    </subcellularLocation>
</comment>
<dbReference type="Pfam" id="PF01810">
    <property type="entry name" value="LysE"/>
    <property type="match status" value="1"/>
</dbReference>
<keyword evidence="5 7" id="KW-1133">Transmembrane helix</keyword>
<keyword evidence="6 7" id="KW-0472">Membrane</keyword>
<gene>
    <name evidence="8" type="ORF">EH243_06930</name>
</gene>